<dbReference type="NCBIfam" id="TIGR02794">
    <property type="entry name" value="tolA_full"/>
    <property type="match status" value="1"/>
</dbReference>
<dbReference type="EMBL" id="FONX01000001">
    <property type="protein sequence ID" value="SFE34528.1"/>
    <property type="molecule type" value="Genomic_DNA"/>
</dbReference>
<dbReference type="Pfam" id="PF13103">
    <property type="entry name" value="TonB_2"/>
    <property type="match status" value="1"/>
</dbReference>
<organism evidence="3 4">
    <name type="scientific">Paracidovorax wautersii</name>
    <dbReference type="NCBI Taxonomy" id="1177982"/>
    <lineage>
        <taxon>Bacteria</taxon>
        <taxon>Pseudomonadati</taxon>
        <taxon>Pseudomonadota</taxon>
        <taxon>Betaproteobacteria</taxon>
        <taxon>Burkholderiales</taxon>
        <taxon>Comamonadaceae</taxon>
        <taxon>Paracidovorax</taxon>
    </lineage>
</organism>
<evidence type="ECO:0000313" key="4">
    <source>
        <dbReference type="Proteomes" id="UP000199119"/>
    </source>
</evidence>
<evidence type="ECO:0000256" key="2">
    <source>
        <dbReference type="SAM" id="Phobius"/>
    </source>
</evidence>
<protein>
    <submittedName>
        <fullName evidence="3">Cell division and transport-associated protein TolA</fullName>
    </submittedName>
</protein>
<feature type="compositionally biased region" description="Low complexity" evidence="1">
    <location>
        <begin position="58"/>
        <end position="67"/>
    </location>
</feature>
<keyword evidence="4" id="KW-1185">Reference proteome</keyword>
<dbReference type="InterPro" id="IPR014161">
    <property type="entry name" value="Tol-Pal_TolA"/>
</dbReference>
<feature type="transmembrane region" description="Helical" evidence="2">
    <location>
        <begin position="21"/>
        <end position="40"/>
    </location>
</feature>
<dbReference type="GO" id="GO:0019534">
    <property type="term" value="F:toxin transmembrane transporter activity"/>
    <property type="evidence" value="ECO:0007669"/>
    <property type="project" value="InterPro"/>
</dbReference>
<keyword evidence="3" id="KW-0131">Cell cycle</keyword>
<dbReference type="SUPFAM" id="SSF74653">
    <property type="entry name" value="TolA/TonB C-terminal domain"/>
    <property type="match status" value="1"/>
</dbReference>
<sequence>MYAHDDRDQFAPPRPPGRMRAVALAVLAHAALIAALTWGVNWKTSADQPAVEAELWSAVPQQAAPREVAPEPPPAPTPAPQPEPAPLPPPPPPAPPPPPPPRVAEPDTREADIAIEREKRRLEQAKKERQQQAERDKRERERQAQLEQEKQERLQKQKEQQAKEKALRDKAEKDRAEREQERREKAEQDKKKQQQQQAEAQKQVEAQKKADAQKKAEAQKKADADAKRAAAFRDDQMRRMQSLAGATGGETANGSALRSSGPSGSYGGKVAAKVRPNIVYPDTISGNPRTEVEVRVAPDGTIVGTRITHPSGNKAWDDAVIRALQKTDTLPRDVDGRVPSSLVLGFQPKE</sequence>
<dbReference type="SUPFAM" id="SSF101447">
    <property type="entry name" value="Formin homology 2 domain (FH2 domain)"/>
    <property type="match status" value="1"/>
</dbReference>
<keyword evidence="3" id="KW-0132">Cell division</keyword>
<feature type="compositionally biased region" description="Basic and acidic residues" evidence="1">
    <location>
        <begin position="104"/>
        <end position="192"/>
    </location>
</feature>
<dbReference type="AlphaFoldDB" id="A0A1I1ZT27"/>
<feature type="compositionally biased region" description="Basic and acidic residues" evidence="1">
    <location>
        <begin position="205"/>
        <end position="238"/>
    </location>
</feature>
<feature type="compositionally biased region" description="Low complexity" evidence="1">
    <location>
        <begin position="194"/>
        <end position="204"/>
    </location>
</feature>
<feature type="region of interest" description="Disordered" evidence="1">
    <location>
        <begin position="47"/>
        <end position="269"/>
    </location>
</feature>
<gene>
    <name evidence="3" type="ORF">SAMN04489711_101306</name>
</gene>
<proteinExistence type="predicted"/>
<dbReference type="GO" id="GO:0051301">
    <property type="term" value="P:cell division"/>
    <property type="evidence" value="ECO:0007669"/>
    <property type="project" value="UniProtKB-KW"/>
</dbReference>
<feature type="compositionally biased region" description="Pro residues" evidence="1">
    <location>
        <begin position="70"/>
        <end position="103"/>
    </location>
</feature>
<dbReference type="Proteomes" id="UP000199119">
    <property type="component" value="Unassembled WGS sequence"/>
</dbReference>
<evidence type="ECO:0000313" key="3">
    <source>
        <dbReference type="EMBL" id="SFE34528.1"/>
    </source>
</evidence>
<keyword evidence="2" id="KW-0472">Membrane</keyword>
<dbReference type="RefSeq" id="WP_092936878.1">
    <property type="nucleotide sequence ID" value="NZ_FONX01000001.1"/>
</dbReference>
<keyword evidence="2" id="KW-1133">Transmembrane helix</keyword>
<reference evidence="4" key="1">
    <citation type="submission" date="2016-10" db="EMBL/GenBank/DDBJ databases">
        <authorList>
            <person name="Varghese N."/>
            <person name="Submissions S."/>
        </authorList>
    </citation>
    <scope>NUCLEOTIDE SEQUENCE [LARGE SCALE GENOMIC DNA]</scope>
    <source>
        <strain evidence="4">DSM 27981</strain>
    </source>
</reference>
<evidence type="ECO:0000256" key="1">
    <source>
        <dbReference type="SAM" id="MobiDB-lite"/>
    </source>
</evidence>
<dbReference type="STRING" id="1177982.SAMN04489711_101306"/>
<feature type="compositionally biased region" description="Polar residues" evidence="1">
    <location>
        <begin position="250"/>
        <end position="263"/>
    </location>
</feature>
<name>A0A1I1ZT27_9BURK</name>
<dbReference type="OrthoDB" id="5298892at2"/>
<accession>A0A1I1ZT27</accession>
<dbReference type="GO" id="GO:0016020">
    <property type="term" value="C:membrane"/>
    <property type="evidence" value="ECO:0007669"/>
    <property type="project" value="InterPro"/>
</dbReference>
<dbReference type="GO" id="GO:0043213">
    <property type="term" value="P:bacteriocin transport"/>
    <property type="evidence" value="ECO:0007669"/>
    <property type="project" value="InterPro"/>
</dbReference>
<keyword evidence="2" id="KW-0812">Transmembrane</keyword>